<evidence type="ECO:0000256" key="2">
    <source>
        <dbReference type="ARBA" id="ARBA00022676"/>
    </source>
</evidence>
<organism evidence="5">
    <name type="scientific">termite gut metagenome</name>
    <dbReference type="NCBI Taxonomy" id="433724"/>
    <lineage>
        <taxon>unclassified sequences</taxon>
        <taxon>metagenomes</taxon>
        <taxon>organismal metagenomes</taxon>
    </lineage>
</organism>
<accession>A0A5J4S250</accession>
<name>A0A5J4S250_9ZZZZ</name>
<dbReference type="InterPro" id="IPR001173">
    <property type="entry name" value="Glyco_trans_2-like"/>
</dbReference>
<evidence type="ECO:0000256" key="1">
    <source>
        <dbReference type="ARBA" id="ARBA00006739"/>
    </source>
</evidence>
<dbReference type="AlphaFoldDB" id="A0A5J4S250"/>
<evidence type="ECO:0000259" key="4">
    <source>
        <dbReference type="Pfam" id="PF00535"/>
    </source>
</evidence>
<dbReference type="Gene3D" id="3.90.550.10">
    <property type="entry name" value="Spore Coat Polysaccharide Biosynthesis Protein SpsA, Chain A"/>
    <property type="match status" value="1"/>
</dbReference>
<feature type="domain" description="Glycosyltransferase 2-like" evidence="4">
    <location>
        <begin position="12"/>
        <end position="126"/>
    </location>
</feature>
<dbReference type="GO" id="GO:0016757">
    <property type="term" value="F:glycosyltransferase activity"/>
    <property type="evidence" value="ECO:0007669"/>
    <property type="project" value="UniProtKB-KW"/>
</dbReference>
<dbReference type="EMBL" id="SNRY01000480">
    <property type="protein sequence ID" value="KAA6340156.1"/>
    <property type="molecule type" value="Genomic_DNA"/>
</dbReference>
<comment type="caution">
    <text evidence="5">The sequence shown here is derived from an EMBL/GenBank/DDBJ whole genome shotgun (WGS) entry which is preliminary data.</text>
</comment>
<protein>
    <submittedName>
        <fullName evidence="5">Putative glycosyltransferase EpsE</fullName>
        <ecNumber evidence="5">2.4.-.-</ecNumber>
    </submittedName>
</protein>
<dbReference type="InterPro" id="IPR050834">
    <property type="entry name" value="Glycosyltransf_2"/>
</dbReference>
<keyword evidence="2 5" id="KW-0328">Glycosyltransferase</keyword>
<evidence type="ECO:0000313" key="5">
    <source>
        <dbReference type="EMBL" id="KAA6340156.1"/>
    </source>
</evidence>
<dbReference type="Pfam" id="PF00535">
    <property type="entry name" value="Glycos_transf_2"/>
    <property type="match status" value="1"/>
</dbReference>
<dbReference type="PANTHER" id="PTHR43685:SF5">
    <property type="entry name" value="GLYCOSYLTRANSFERASE EPSE-RELATED"/>
    <property type="match status" value="1"/>
</dbReference>
<reference evidence="5" key="1">
    <citation type="submission" date="2019-03" db="EMBL/GenBank/DDBJ databases">
        <title>Single cell metagenomics reveals metabolic interactions within the superorganism composed of flagellate Streblomastix strix and complex community of Bacteroidetes bacteria on its surface.</title>
        <authorList>
            <person name="Treitli S.C."/>
            <person name="Kolisko M."/>
            <person name="Husnik F."/>
            <person name="Keeling P."/>
            <person name="Hampl V."/>
        </authorList>
    </citation>
    <scope>NUCLEOTIDE SEQUENCE</scope>
    <source>
        <strain evidence="5">STM</strain>
    </source>
</reference>
<proteinExistence type="inferred from homology"/>
<dbReference type="SUPFAM" id="SSF53448">
    <property type="entry name" value="Nucleotide-diphospho-sugar transferases"/>
    <property type="match status" value="1"/>
</dbReference>
<gene>
    <name evidence="5" type="ORF">EZS27_011953</name>
</gene>
<evidence type="ECO:0000256" key="3">
    <source>
        <dbReference type="ARBA" id="ARBA00022679"/>
    </source>
</evidence>
<dbReference type="PANTHER" id="PTHR43685">
    <property type="entry name" value="GLYCOSYLTRANSFERASE"/>
    <property type="match status" value="1"/>
</dbReference>
<dbReference type="EC" id="2.4.-.-" evidence="5"/>
<sequence length="331" mass="39151">MDLSNTNTHLVSIVMAVYNGEEFLAEAIDSMLKQTYKDFEFIIIDDGSIDESVKIIKSFGDPRIILLQNGENLNLATSLNRGIKYARGKYIARMDADDISLPKRLQRQVEYLEKHPEVGLVGVSRKLLIEGKLKKIYNVHSHEEIAIRLLFECPIIHSGVLFKKELFIANNLLYNASFYRVQDYELWGRAIRHIKFAVLPKVLLYYRVKAKKFIDSIEIMERKKYMYHISKKQLIYTLGCNNINNTYLPLYIIENGVFLSKDKILRPKEIYIFFNKILLAKKYSPIRLRLYLGYKWLGLFVRTNNVQLLFYRYFYWGVIEFIRNKFISIFY</sequence>
<dbReference type="InterPro" id="IPR029044">
    <property type="entry name" value="Nucleotide-diphossugar_trans"/>
</dbReference>
<keyword evidence="3 5" id="KW-0808">Transferase</keyword>
<comment type="similarity">
    <text evidence="1">Belongs to the glycosyltransferase 2 family.</text>
</comment>